<reference evidence="1 2" key="1">
    <citation type="journal article" date="2019" name="Sci. Rep.">
        <title>Orb-weaving spider Araneus ventricosus genome elucidates the spidroin gene catalogue.</title>
        <authorList>
            <person name="Kono N."/>
            <person name="Nakamura H."/>
            <person name="Ohtoshi R."/>
            <person name="Moran D.A.P."/>
            <person name="Shinohara A."/>
            <person name="Yoshida Y."/>
            <person name="Fujiwara M."/>
            <person name="Mori M."/>
            <person name="Tomita M."/>
            <person name="Arakawa K."/>
        </authorList>
    </citation>
    <scope>NUCLEOTIDE SEQUENCE [LARGE SCALE GENOMIC DNA]</scope>
</reference>
<name>A0A4Y2JM35_ARAVE</name>
<sequence>MVLNLNQDIARSAVAVVNKEFLNTYKFLIHFLTNHGPFPCYLHRLKKKLGSPLSVCGVVGDADHHVFWCPLTAEFHLKEQSEEHRTSWFNGQAQSKLIHILLKSEMTFTTG</sequence>
<evidence type="ECO:0000313" key="2">
    <source>
        <dbReference type="Proteomes" id="UP000499080"/>
    </source>
</evidence>
<gene>
    <name evidence="1" type="ORF">AVEN_105225_1</name>
</gene>
<dbReference type="AlphaFoldDB" id="A0A4Y2JM35"/>
<organism evidence="1 2">
    <name type="scientific">Araneus ventricosus</name>
    <name type="common">Orbweaver spider</name>
    <name type="synonym">Epeira ventricosa</name>
    <dbReference type="NCBI Taxonomy" id="182803"/>
    <lineage>
        <taxon>Eukaryota</taxon>
        <taxon>Metazoa</taxon>
        <taxon>Ecdysozoa</taxon>
        <taxon>Arthropoda</taxon>
        <taxon>Chelicerata</taxon>
        <taxon>Arachnida</taxon>
        <taxon>Araneae</taxon>
        <taxon>Araneomorphae</taxon>
        <taxon>Entelegynae</taxon>
        <taxon>Araneoidea</taxon>
        <taxon>Araneidae</taxon>
        <taxon>Araneus</taxon>
    </lineage>
</organism>
<protein>
    <submittedName>
        <fullName evidence="1">Uncharacterized protein</fullName>
    </submittedName>
</protein>
<accession>A0A4Y2JM35</accession>
<evidence type="ECO:0000313" key="1">
    <source>
        <dbReference type="EMBL" id="GBM91100.1"/>
    </source>
</evidence>
<proteinExistence type="predicted"/>
<keyword evidence="2" id="KW-1185">Reference proteome</keyword>
<comment type="caution">
    <text evidence="1">The sequence shown here is derived from an EMBL/GenBank/DDBJ whole genome shotgun (WGS) entry which is preliminary data.</text>
</comment>
<dbReference type="Proteomes" id="UP000499080">
    <property type="component" value="Unassembled WGS sequence"/>
</dbReference>
<dbReference type="EMBL" id="BGPR01003673">
    <property type="protein sequence ID" value="GBM91100.1"/>
    <property type="molecule type" value="Genomic_DNA"/>
</dbReference>
<dbReference type="OrthoDB" id="6624721at2759"/>